<dbReference type="PANTHER" id="PTHR10804:SF11">
    <property type="entry name" value="PROLIFERATION-ASSOCIATED PROTEIN 2G4"/>
    <property type="match status" value="1"/>
</dbReference>
<feature type="region of interest" description="Disordered" evidence="2">
    <location>
        <begin position="379"/>
        <end position="406"/>
    </location>
</feature>
<dbReference type="NCBIfam" id="TIGR00495">
    <property type="entry name" value="crvDNA_42K"/>
    <property type="match status" value="1"/>
</dbReference>
<evidence type="ECO:0000313" key="4">
    <source>
        <dbReference type="EMBL" id="CAI8033438.1"/>
    </source>
</evidence>
<dbReference type="InterPro" id="IPR000994">
    <property type="entry name" value="Pept_M24"/>
</dbReference>
<feature type="domain" description="Peptidase M24" evidence="3">
    <location>
        <begin position="35"/>
        <end position="192"/>
    </location>
</feature>
<dbReference type="InterPro" id="IPR004545">
    <property type="entry name" value="PA2G4"/>
</dbReference>
<comment type="similarity">
    <text evidence="1">Belongs to the peptidase M24 family.</text>
</comment>
<dbReference type="InterPro" id="IPR036005">
    <property type="entry name" value="Creatinase/aminopeptidase-like"/>
</dbReference>
<feature type="region of interest" description="Disordered" evidence="2">
    <location>
        <begin position="1"/>
        <end position="26"/>
    </location>
</feature>
<evidence type="ECO:0000313" key="5">
    <source>
        <dbReference type="Proteomes" id="UP001174909"/>
    </source>
</evidence>
<comment type="caution">
    <text evidence="4">The sequence shown here is derived from an EMBL/GenBank/DDBJ whole genome shotgun (WGS) entry which is preliminary data.</text>
</comment>
<dbReference type="SUPFAM" id="SSF46785">
    <property type="entry name" value="Winged helix' DNA-binding domain"/>
    <property type="match status" value="1"/>
</dbReference>
<dbReference type="Gene3D" id="3.90.230.10">
    <property type="entry name" value="Creatinase/methionine aminopeptidase superfamily"/>
    <property type="match status" value="1"/>
</dbReference>
<dbReference type="SUPFAM" id="SSF55920">
    <property type="entry name" value="Creatinase/aminopeptidase"/>
    <property type="match status" value="1"/>
</dbReference>
<dbReference type="Proteomes" id="UP001174909">
    <property type="component" value="Unassembled WGS sequence"/>
</dbReference>
<dbReference type="InterPro" id="IPR036388">
    <property type="entry name" value="WH-like_DNA-bd_sf"/>
</dbReference>
<dbReference type="CDD" id="cd01089">
    <property type="entry name" value="PA2G4-like"/>
    <property type="match status" value="1"/>
</dbReference>
<dbReference type="Pfam" id="PF00557">
    <property type="entry name" value="Peptidase_M24"/>
    <property type="match status" value="1"/>
</dbReference>
<protein>
    <submittedName>
        <fullName evidence="4">Proliferation-associated protein 2G4</fullName>
    </submittedName>
</protein>
<feature type="compositionally biased region" description="Polar residues" evidence="2">
    <location>
        <begin position="392"/>
        <end position="406"/>
    </location>
</feature>
<sequence length="406" mass="44686">MRGTARTRASAARMAERGESSDDEPTIAEDVVVTKYKMAGDMANRVLKSVLEAAVEGASVLNLCEMGDSLILEETGKVYKKEKDMKKGIAFPTCVSINNCVCHFSPLKSDPPVCLAAGDLFKIELGVHVDGFIAVVGHTAVVGATKQESPVTDRKADVIKAAYLASEIAHRMVVPGGENMAVTDAIQKVCRSFDCNACEGILSYQLKRNNYTTDKTIILNPNEQQRREQKSCEFNLFEAYAIDLIVSTGEGRTKTHDTRTTVFRKTDDTYQLKMKASRAFYSEVSSKFTVMPFSLRSCEEESKARMGVVECLNHKLVEPFNVLYEKEGEFVAQFKFTVLLMPNGPLRITTGGPLDPEVYQSSHSLADQELIGLLATSASRKQKKKKKKGKTTDSQEIESTAETAAD</sequence>
<evidence type="ECO:0000256" key="1">
    <source>
        <dbReference type="ARBA" id="ARBA00007319"/>
    </source>
</evidence>
<evidence type="ECO:0000259" key="3">
    <source>
        <dbReference type="Pfam" id="PF00557"/>
    </source>
</evidence>
<gene>
    <name evidence="4" type="ORF">GBAR_LOCUS18862</name>
</gene>
<dbReference type="InterPro" id="IPR047113">
    <property type="entry name" value="PA2G4/ARX1"/>
</dbReference>
<dbReference type="Gene3D" id="1.10.10.10">
    <property type="entry name" value="Winged helix-like DNA-binding domain superfamily/Winged helix DNA-binding domain"/>
    <property type="match status" value="1"/>
</dbReference>
<reference evidence="4" key="1">
    <citation type="submission" date="2023-03" db="EMBL/GenBank/DDBJ databases">
        <authorList>
            <person name="Steffen K."/>
            <person name="Cardenas P."/>
        </authorList>
    </citation>
    <scope>NUCLEOTIDE SEQUENCE</scope>
</reference>
<feature type="compositionally biased region" description="Basic residues" evidence="2">
    <location>
        <begin position="380"/>
        <end position="389"/>
    </location>
</feature>
<dbReference type="InterPro" id="IPR036390">
    <property type="entry name" value="WH_DNA-bd_sf"/>
</dbReference>
<accession>A0AA35SQI2</accession>
<dbReference type="AlphaFoldDB" id="A0AA35SQI2"/>
<dbReference type="EMBL" id="CASHTH010002667">
    <property type="protein sequence ID" value="CAI8033438.1"/>
    <property type="molecule type" value="Genomic_DNA"/>
</dbReference>
<feature type="compositionally biased region" description="Low complexity" evidence="2">
    <location>
        <begin position="1"/>
        <end position="13"/>
    </location>
</feature>
<proteinExistence type="inferred from homology"/>
<name>A0AA35SQI2_GEOBA</name>
<keyword evidence="5" id="KW-1185">Reference proteome</keyword>
<dbReference type="PANTHER" id="PTHR10804">
    <property type="entry name" value="PROTEASE FAMILY M24 METHIONYL AMINOPEPTIDASE, AMINOPEPTIDASE P"/>
    <property type="match status" value="1"/>
</dbReference>
<dbReference type="FunFam" id="1.10.10.10:FF:000029">
    <property type="entry name" value="Proliferation-associated 2G4, a"/>
    <property type="match status" value="1"/>
</dbReference>
<organism evidence="4 5">
    <name type="scientific">Geodia barretti</name>
    <name type="common">Barrett's horny sponge</name>
    <dbReference type="NCBI Taxonomy" id="519541"/>
    <lineage>
        <taxon>Eukaryota</taxon>
        <taxon>Metazoa</taxon>
        <taxon>Porifera</taxon>
        <taxon>Demospongiae</taxon>
        <taxon>Heteroscleromorpha</taxon>
        <taxon>Tetractinellida</taxon>
        <taxon>Astrophorina</taxon>
        <taxon>Geodiidae</taxon>
        <taxon>Geodia</taxon>
    </lineage>
</organism>
<evidence type="ECO:0000256" key="2">
    <source>
        <dbReference type="SAM" id="MobiDB-lite"/>
    </source>
</evidence>